<dbReference type="SUPFAM" id="SSF56112">
    <property type="entry name" value="Protein kinase-like (PK-like)"/>
    <property type="match status" value="1"/>
</dbReference>
<evidence type="ECO:0000256" key="6">
    <source>
        <dbReference type="ARBA" id="ARBA00022840"/>
    </source>
</evidence>
<keyword evidence="6 9" id="KW-0067">ATP-binding</keyword>
<evidence type="ECO:0000256" key="4">
    <source>
        <dbReference type="ARBA" id="ARBA00022741"/>
    </source>
</evidence>
<accession>A0A6A7AWN5</accession>
<dbReference type="Gene3D" id="1.10.510.10">
    <property type="entry name" value="Transferase(Phosphotransferase) domain 1"/>
    <property type="match status" value="1"/>
</dbReference>
<dbReference type="PROSITE" id="PS50011">
    <property type="entry name" value="PROTEIN_KINASE_DOM"/>
    <property type="match status" value="1"/>
</dbReference>
<dbReference type="InterPro" id="IPR050236">
    <property type="entry name" value="Ser_Thr_kinase_AGC"/>
</dbReference>
<evidence type="ECO:0000256" key="7">
    <source>
        <dbReference type="ARBA" id="ARBA00047899"/>
    </source>
</evidence>
<feature type="binding site" evidence="9">
    <location>
        <position position="218"/>
    </location>
    <ligand>
        <name>ATP</name>
        <dbReference type="ChEBI" id="CHEBI:30616"/>
    </ligand>
</feature>
<dbReference type="InterPro" id="IPR011009">
    <property type="entry name" value="Kinase-like_dom_sf"/>
</dbReference>
<evidence type="ECO:0000313" key="12">
    <source>
        <dbReference type="Proteomes" id="UP000799423"/>
    </source>
</evidence>
<dbReference type="EC" id="2.7.11.1" evidence="1"/>
<keyword evidence="5 11" id="KW-0418">Kinase</keyword>
<evidence type="ECO:0000259" key="10">
    <source>
        <dbReference type="PROSITE" id="PS50011"/>
    </source>
</evidence>
<comment type="catalytic activity">
    <reaction evidence="7">
        <text>L-threonyl-[protein] + ATP = O-phospho-L-threonyl-[protein] + ADP + H(+)</text>
        <dbReference type="Rhea" id="RHEA:46608"/>
        <dbReference type="Rhea" id="RHEA-COMP:11060"/>
        <dbReference type="Rhea" id="RHEA-COMP:11605"/>
        <dbReference type="ChEBI" id="CHEBI:15378"/>
        <dbReference type="ChEBI" id="CHEBI:30013"/>
        <dbReference type="ChEBI" id="CHEBI:30616"/>
        <dbReference type="ChEBI" id="CHEBI:61977"/>
        <dbReference type="ChEBI" id="CHEBI:456216"/>
        <dbReference type="EC" id="2.7.11.1"/>
    </reaction>
</comment>
<keyword evidence="3" id="KW-0808">Transferase</keyword>
<dbReference type="InterPro" id="IPR017441">
    <property type="entry name" value="Protein_kinase_ATP_BS"/>
</dbReference>
<dbReference type="Gene3D" id="3.30.200.20">
    <property type="entry name" value="Phosphorylase Kinase, domain 1"/>
    <property type="match status" value="1"/>
</dbReference>
<evidence type="ECO:0000256" key="2">
    <source>
        <dbReference type="ARBA" id="ARBA00022527"/>
    </source>
</evidence>
<dbReference type="SMART" id="SM00220">
    <property type="entry name" value="S_TKc"/>
    <property type="match status" value="1"/>
</dbReference>
<evidence type="ECO:0000256" key="8">
    <source>
        <dbReference type="ARBA" id="ARBA00048679"/>
    </source>
</evidence>
<dbReference type="AlphaFoldDB" id="A0A6A7AWN5"/>
<dbReference type="InterPro" id="IPR008271">
    <property type="entry name" value="Ser/Thr_kinase_AS"/>
</dbReference>
<evidence type="ECO:0000256" key="5">
    <source>
        <dbReference type="ARBA" id="ARBA00022777"/>
    </source>
</evidence>
<dbReference type="Proteomes" id="UP000799423">
    <property type="component" value="Unassembled WGS sequence"/>
</dbReference>
<sequence>MAVDRYAPVGRGWQSRIPSRLPRKDVRALESSPKILDSFTTLLRHISELRMTSALDSSGQHESPMTMRTFVALSDELASLLRKDIPCWEDFLGIRACLRQLRYPPVAYSNPKLFYILQKLDRRSALYDFLDAAFTDAWLPFPDRTLRRLLQPREIEPFKALQILCFDDSPPFLNEYRHFALKDAFTLGLEEQELLGSGGFGEVHAVEHQRTGRVYALKTMSRPGVHKDHVVWMTNFEREIQAMQRVKNRHCVELVASITDLESCRLLCSPVADKDLSQLLEGDLTPHMEDVLRGAIGCVTAALVYLHTSNIRHGDLKINNILIKGGRVFLTDFGSSLDFSDSCISTTFGQPANLVRKYSAPEVFEQSPRSRLTDIWSLGCVLLEMLSRICGHKPSAMKSYWLSHGTCRNSYADNSDATGSWVTQLIQSLLMSDLASDLNIAFLMAFVFQVLMQRDRLLRPTAVQVLDRLKDVDVMYERLEKESATIPLSWVHECCYQQSEYVAVLRPDYAYYSDENLSPVMHGRLKLLISDPLYGITGRSLVFLDLGYNILHHSPNLDPWFEGRTTTQISLMQLIRFGDNWSYFQEEFIALIESLTPSECYATSARFLTVDSMYRSMLTSRQGDTPMKDFLIKVKVRDDVNNATDDVRTTLIRVKTCFEREKYFGTPFVVLMFDHGLLPPSPI</sequence>
<dbReference type="InterPro" id="IPR000719">
    <property type="entry name" value="Prot_kinase_dom"/>
</dbReference>
<name>A0A6A7AWN5_9PLEO</name>
<evidence type="ECO:0000256" key="1">
    <source>
        <dbReference type="ARBA" id="ARBA00012513"/>
    </source>
</evidence>
<comment type="catalytic activity">
    <reaction evidence="8">
        <text>L-seryl-[protein] + ATP = O-phospho-L-seryl-[protein] + ADP + H(+)</text>
        <dbReference type="Rhea" id="RHEA:17989"/>
        <dbReference type="Rhea" id="RHEA-COMP:9863"/>
        <dbReference type="Rhea" id="RHEA-COMP:11604"/>
        <dbReference type="ChEBI" id="CHEBI:15378"/>
        <dbReference type="ChEBI" id="CHEBI:29999"/>
        <dbReference type="ChEBI" id="CHEBI:30616"/>
        <dbReference type="ChEBI" id="CHEBI:83421"/>
        <dbReference type="ChEBI" id="CHEBI:456216"/>
        <dbReference type="EC" id="2.7.11.1"/>
    </reaction>
</comment>
<dbReference type="PROSITE" id="PS00108">
    <property type="entry name" value="PROTEIN_KINASE_ST"/>
    <property type="match status" value="1"/>
</dbReference>
<evidence type="ECO:0000313" key="11">
    <source>
        <dbReference type="EMBL" id="KAF2847513.1"/>
    </source>
</evidence>
<dbReference type="OrthoDB" id="4062651at2759"/>
<dbReference type="EMBL" id="MU006325">
    <property type="protein sequence ID" value="KAF2847513.1"/>
    <property type="molecule type" value="Genomic_DNA"/>
</dbReference>
<dbReference type="PANTHER" id="PTHR24356">
    <property type="entry name" value="SERINE/THREONINE-PROTEIN KINASE"/>
    <property type="match status" value="1"/>
</dbReference>
<dbReference type="CDD" id="cd00180">
    <property type="entry name" value="PKc"/>
    <property type="match status" value="1"/>
</dbReference>
<dbReference type="Pfam" id="PF00069">
    <property type="entry name" value="Pkinase"/>
    <property type="match status" value="1"/>
</dbReference>
<keyword evidence="2" id="KW-0723">Serine/threonine-protein kinase</keyword>
<evidence type="ECO:0000256" key="9">
    <source>
        <dbReference type="PROSITE-ProRule" id="PRU10141"/>
    </source>
</evidence>
<dbReference type="PROSITE" id="PS00107">
    <property type="entry name" value="PROTEIN_KINASE_ATP"/>
    <property type="match status" value="1"/>
</dbReference>
<organism evidence="11 12">
    <name type="scientific">Plenodomus tracheiphilus IPT5</name>
    <dbReference type="NCBI Taxonomy" id="1408161"/>
    <lineage>
        <taxon>Eukaryota</taxon>
        <taxon>Fungi</taxon>
        <taxon>Dikarya</taxon>
        <taxon>Ascomycota</taxon>
        <taxon>Pezizomycotina</taxon>
        <taxon>Dothideomycetes</taxon>
        <taxon>Pleosporomycetidae</taxon>
        <taxon>Pleosporales</taxon>
        <taxon>Pleosporineae</taxon>
        <taxon>Leptosphaeriaceae</taxon>
        <taxon>Plenodomus</taxon>
    </lineage>
</organism>
<keyword evidence="12" id="KW-1185">Reference proteome</keyword>
<dbReference type="GO" id="GO:0005524">
    <property type="term" value="F:ATP binding"/>
    <property type="evidence" value="ECO:0007669"/>
    <property type="project" value="UniProtKB-UniRule"/>
</dbReference>
<feature type="domain" description="Protein kinase" evidence="10">
    <location>
        <begin position="189"/>
        <end position="479"/>
    </location>
</feature>
<protein>
    <recommendedName>
        <fullName evidence="1">non-specific serine/threonine protein kinase</fullName>
        <ecNumber evidence="1">2.7.11.1</ecNumber>
    </recommendedName>
</protein>
<keyword evidence="4 9" id="KW-0547">Nucleotide-binding</keyword>
<dbReference type="GO" id="GO:0004674">
    <property type="term" value="F:protein serine/threonine kinase activity"/>
    <property type="evidence" value="ECO:0007669"/>
    <property type="project" value="UniProtKB-KW"/>
</dbReference>
<gene>
    <name evidence="11" type="ORF">T440DRAFT_471028</name>
</gene>
<proteinExistence type="predicted"/>
<evidence type="ECO:0000256" key="3">
    <source>
        <dbReference type="ARBA" id="ARBA00022679"/>
    </source>
</evidence>
<reference evidence="11" key="1">
    <citation type="submission" date="2020-01" db="EMBL/GenBank/DDBJ databases">
        <authorList>
            <consortium name="DOE Joint Genome Institute"/>
            <person name="Haridas S."/>
            <person name="Albert R."/>
            <person name="Binder M."/>
            <person name="Bloem J."/>
            <person name="Labutti K."/>
            <person name="Salamov A."/>
            <person name="Andreopoulos B."/>
            <person name="Baker S.E."/>
            <person name="Barry K."/>
            <person name="Bills G."/>
            <person name="Bluhm B.H."/>
            <person name="Cannon C."/>
            <person name="Castanera R."/>
            <person name="Culley D.E."/>
            <person name="Daum C."/>
            <person name="Ezra D."/>
            <person name="Gonzalez J.B."/>
            <person name="Henrissat B."/>
            <person name="Kuo A."/>
            <person name="Liang C."/>
            <person name="Lipzen A."/>
            <person name="Lutzoni F."/>
            <person name="Magnuson J."/>
            <person name="Mondo S."/>
            <person name="Nolan M."/>
            <person name="Ohm R."/>
            <person name="Pangilinan J."/>
            <person name="Park H.-J."/>
            <person name="Ramirez L."/>
            <person name="Alfaro M."/>
            <person name="Sun H."/>
            <person name="Tritt A."/>
            <person name="Yoshinaga Y."/>
            <person name="Zwiers L.-H."/>
            <person name="Turgeon B.G."/>
            <person name="Goodwin S.B."/>
            <person name="Spatafora J.W."/>
            <person name="Crous P.W."/>
            <person name="Grigoriev I.V."/>
        </authorList>
    </citation>
    <scope>NUCLEOTIDE SEQUENCE</scope>
    <source>
        <strain evidence="11">IPT5</strain>
    </source>
</reference>